<dbReference type="InterPro" id="IPR014581">
    <property type="entry name" value="UCP033303"/>
</dbReference>
<dbReference type="RefSeq" id="WP_028930716.1">
    <property type="nucleotide sequence ID" value="NZ_AUII01000013.1"/>
</dbReference>
<dbReference type="Proteomes" id="UP000321328">
    <property type="component" value="Unassembled WGS sequence"/>
</dbReference>
<evidence type="ECO:0000313" key="2">
    <source>
        <dbReference type="Proteomes" id="UP000321328"/>
    </source>
</evidence>
<gene>
    <name evidence="1" type="ORF">PA7_15780</name>
</gene>
<dbReference type="Pfam" id="PF07040">
    <property type="entry name" value="DUF1326"/>
    <property type="match status" value="1"/>
</dbReference>
<dbReference type="EMBL" id="BJVI01000011">
    <property type="protein sequence ID" value="GEL17741.1"/>
    <property type="molecule type" value="Genomic_DNA"/>
</dbReference>
<evidence type="ECO:0000313" key="1">
    <source>
        <dbReference type="EMBL" id="GEL17741.1"/>
    </source>
</evidence>
<keyword evidence="2" id="KW-1185">Reference proteome</keyword>
<name>A0A511CYW8_9PSEU</name>
<evidence type="ECO:0008006" key="3">
    <source>
        <dbReference type="Google" id="ProtNLM"/>
    </source>
</evidence>
<comment type="caution">
    <text evidence="1">The sequence shown here is derived from an EMBL/GenBank/DDBJ whole genome shotgun (WGS) entry which is preliminary data.</text>
</comment>
<dbReference type="AlphaFoldDB" id="A0A511CYW8"/>
<sequence>MATPAAQQWHLRGEWFDACKCSIPCPCSWAQPPTHGDCNGVLLWHIREGSYGETGLDGLNVAMLASFVGNVWAEHSDAYAAVFLDERADDQQREALQMIFGGQAGGWPAQLGEMLGAEIRGMEYVPINAAIAEDLSTWSVEIPGKAAATVEALTGPTTPEGARVQVHNLPGAEVGPGQVATWGRATTDRADAFGFRWERSGNSSKHMPFDWSGPDGL</sequence>
<organism evidence="1 2">
    <name type="scientific">Pseudonocardia asaccharolytica DSM 44247 = NBRC 16224</name>
    <dbReference type="NCBI Taxonomy" id="1123024"/>
    <lineage>
        <taxon>Bacteria</taxon>
        <taxon>Bacillati</taxon>
        <taxon>Actinomycetota</taxon>
        <taxon>Actinomycetes</taxon>
        <taxon>Pseudonocardiales</taxon>
        <taxon>Pseudonocardiaceae</taxon>
        <taxon>Pseudonocardia</taxon>
    </lineage>
</organism>
<dbReference type="STRING" id="1123024.GCA_000423625_03073"/>
<accession>A0A511CYW8</accession>
<protein>
    <recommendedName>
        <fullName evidence="3">DUF1326 domain-containing protein</fullName>
    </recommendedName>
</protein>
<proteinExistence type="predicted"/>
<dbReference type="PIRSF" id="PIRSF033303">
    <property type="entry name" value="UCP033303"/>
    <property type="match status" value="1"/>
</dbReference>
<dbReference type="OrthoDB" id="9802256at2"/>
<reference evidence="1 2" key="1">
    <citation type="submission" date="2019-07" db="EMBL/GenBank/DDBJ databases">
        <title>Whole genome shotgun sequence of Pseudonocardia asaccharolytica NBRC 16224.</title>
        <authorList>
            <person name="Hosoyama A."/>
            <person name="Uohara A."/>
            <person name="Ohji S."/>
            <person name="Ichikawa N."/>
        </authorList>
    </citation>
    <scope>NUCLEOTIDE SEQUENCE [LARGE SCALE GENOMIC DNA]</scope>
    <source>
        <strain evidence="1 2">NBRC 16224</strain>
    </source>
</reference>
<dbReference type="InterPro" id="IPR009758">
    <property type="entry name" value="DUF1326"/>
</dbReference>